<sequence>MFAILAVGIGAGFSVDDILTTSSQLSTRPLSPTPSREITPPQRSGSSRTQEALPAKFLSPSHSLDDLTCSAEPANRIEFKGDNSGGESSQGSKKSKKICSSTKEFSNYHSILAK</sequence>
<feature type="compositionally biased region" description="Polar residues" evidence="1">
    <location>
        <begin position="23"/>
        <end position="50"/>
    </location>
</feature>
<feature type="region of interest" description="Disordered" evidence="1">
    <location>
        <begin position="23"/>
        <end position="52"/>
    </location>
</feature>
<feature type="compositionally biased region" description="Polar residues" evidence="1">
    <location>
        <begin position="104"/>
        <end position="114"/>
    </location>
</feature>
<accession>A0A9D4DJF9</accession>
<feature type="region of interest" description="Disordered" evidence="1">
    <location>
        <begin position="75"/>
        <end position="114"/>
    </location>
</feature>
<evidence type="ECO:0000313" key="3">
    <source>
        <dbReference type="Proteomes" id="UP000828390"/>
    </source>
</evidence>
<protein>
    <submittedName>
        <fullName evidence="2">Uncharacterized protein</fullName>
    </submittedName>
</protein>
<proteinExistence type="predicted"/>
<dbReference type="AlphaFoldDB" id="A0A9D4DJF9"/>
<reference evidence="2" key="1">
    <citation type="journal article" date="2019" name="bioRxiv">
        <title>The Genome of the Zebra Mussel, Dreissena polymorpha: A Resource for Invasive Species Research.</title>
        <authorList>
            <person name="McCartney M.A."/>
            <person name="Auch B."/>
            <person name="Kono T."/>
            <person name="Mallez S."/>
            <person name="Zhang Y."/>
            <person name="Obille A."/>
            <person name="Becker A."/>
            <person name="Abrahante J.E."/>
            <person name="Garbe J."/>
            <person name="Badalamenti J.P."/>
            <person name="Herman A."/>
            <person name="Mangelson H."/>
            <person name="Liachko I."/>
            <person name="Sullivan S."/>
            <person name="Sone E.D."/>
            <person name="Koren S."/>
            <person name="Silverstein K.A.T."/>
            <person name="Beckman K.B."/>
            <person name="Gohl D.M."/>
        </authorList>
    </citation>
    <scope>NUCLEOTIDE SEQUENCE</scope>
    <source>
        <strain evidence="2">Duluth1</strain>
        <tissue evidence="2">Whole animal</tissue>
    </source>
</reference>
<evidence type="ECO:0000256" key="1">
    <source>
        <dbReference type="SAM" id="MobiDB-lite"/>
    </source>
</evidence>
<reference evidence="2" key="2">
    <citation type="submission" date="2020-11" db="EMBL/GenBank/DDBJ databases">
        <authorList>
            <person name="McCartney M.A."/>
            <person name="Auch B."/>
            <person name="Kono T."/>
            <person name="Mallez S."/>
            <person name="Becker A."/>
            <person name="Gohl D.M."/>
            <person name="Silverstein K.A.T."/>
            <person name="Koren S."/>
            <person name="Bechman K.B."/>
            <person name="Herman A."/>
            <person name="Abrahante J.E."/>
            <person name="Garbe J."/>
        </authorList>
    </citation>
    <scope>NUCLEOTIDE SEQUENCE</scope>
    <source>
        <strain evidence="2">Duluth1</strain>
        <tissue evidence="2">Whole animal</tissue>
    </source>
</reference>
<dbReference type="EMBL" id="JAIWYP010000010">
    <property type="protein sequence ID" value="KAH3749480.1"/>
    <property type="molecule type" value="Genomic_DNA"/>
</dbReference>
<keyword evidence="3" id="KW-1185">Reference proteome</keyword>
<organism evidence="2 3">
    <name type="scientific">Dreissena polymorpha</name>
    <name type="common">Zebra mussel</name>
    <name type="synonym">Mytilus polymorpha</name>
    <dbReference type="NCBI Taxonomy" id="45954"/>
    <lineage>
        <taxon>Eukaryota</taxon>
        <taxon>Metazoa</taxon>
        <taxon>Spiralia</taxon>
        <taxon>Lophotrochozoa</taxon>
        <taxon>Mollusca</taxon>
        <taxon>Bivalvia</taxon>
        <taxon>Autobranchia</taxon>
        <taxon>Heteroconchia</taxon>
        <taxon>Euheterodonta</taxon>
        <taxon>Imparidentia</taxon>
        <taxon>Neoheterodontei</taxon>
        <taxon>Myida</taxon>
        <taxon>Dreissenoidea</taxon>
        <taxon>Dreissenidae</taxon>
        <taxon>Dreissena</taxon>
    </lineage>
</organism>
<name>A0A9D4DJF9_DREPO</name>
<dbReference type="Proteomes" id="UP000828390">
    <property type="component" value="Unassembled WGS sequence"/>
</dbReference>
<feature type="compositionally biased region" description="Low complexity" evidence="1">
    <location>
        <begin position="85"/>
        <end position="103"/>
    </location>
</feature>
<gene>
    <name evidence="2" type="ORF">DPMN_183978</name>
</gene>
<evidence type="ECO:0000313" key="2">
    <source>
        <dbReference type="EMBL" id="KAH3749480.1"/>
    </source>
</evidence>
<comment type="caution">
    <text evidence="2">The sequence shown here is derived from an EMBL/GenBank/DDBJ whole genome shotgun (WGS) entry which is preliminary data.</text>
</comment>